<dbReference type="EMBL" id="CP017561">
    <property type="protein sequence ID" value="APA86508.2"/>
    <property type="molecule type" value="Genomic_DNA"/>
</dbReference>
<dbReference type="STRING" id="754502.BJG93_14720"/>
<sequence>MSSTAQLAKTIGEIIAARRKALGMTQVQLADLLQIEQPVLSRIERGSMPSLERLAAIAEVLECRVVDLLGVSATGSIDRAMRIHDRLAKLSPDQQEAFEKMMDNAFTLVEAPQEKKKKT</sequence>
<name>A0A1I9YJM5_9BURK</name>
<dbReference type="InterPro" id="IPR001387">
    <property type="entry name" value="Cro/C1-type_HTH"/>
</dbReference>
<evidence type="ECO:0000259" key="2">
    <source>
        <dbReference type="SMART" id="SM00530"/>
    </source>
</evidence>
<keyword evidence="4" id="KW-1185">Reference proteome</keyword>
<dbReference type="KEGG" id="pspw:BJG93_14720"/>
<organism evidence="3 4">
    <name type="scientific">Paraburkholderia sprentiae WSM5005</name>
    <dbReference type="NCBI Taxonomy" id="754502"/>
    <lineage>
        <taxon>Bacteria</taxon>
        <taxon>Pseudomonadati</taxon>
        <taxon>Pseudomonadota</taxon>
        <taxon>Betaproteobacteria</taxon>
        <taxon>Burkholderiales</taxon>
        <taxon>Burkholderiaceae</taxon>
        <taxon>Paraburkholderia</taxon>
    </lineage>
</organism>
<proteinExistence type="predicted"/>
<dbReference type="SMART" id="SM00530">
    <property type="entry name" value="HTH_XRE"/>
    <property type="match status" value="1"/>
</dbReference>
<dbReference type="PANTHER" id="PTHR46558">
    <property type="entry name" value="TRACRIPTIONAL REGULATORY PROTEIN-RELATED-RELATED"/>
    <property type="match status" value="1"/>
</dbReference>
<evidence type="ECO:0000313" key="4">
    <source>
        <dbReference type="Proteomes" id="UP000179860"/>
    </source>
</evidence>
<dbReference type="Pfam" id="PF01381">
    <property type="entry name" value="HTH_3"/>
    <property type="match status" value="1"/>
</dbReference>
<dbReference type="RefSeq" id="WP_034479721.1">
    <property type="nucleotide sequence ID" value="NZ_CP017561.2"/>
</dbReference>
<reference evidence="3" key="1">
    <citation type="submission" date="2016-09" db="EMBL/GenBank/DDBJ databases">
        <title>The Complete Genome of Burkholderia sprentiae wsm5005.</title>
        <authorList>
            <person name="De Meyer S."/>
            <person name="Wang P."/>
            <person name="Terpolilli J."/>
        </authorList>
    </citation>
    <scope>NUCLEOTIDE SEQUENCE [LARGE SCALE GENOMIC DNA]</scope>
    <source>
        <strain evidence="3">WSM5005</strain>
    </source>
</reference>
<evidence type="ECO:0000313" key="3">
    <source>
        <dbReference type="EMBL" id="APA86508.2"/>
    </source>
</evidence>
<dbReference type="InterPro" id="IPR010982">
    <property type="entry name" value="Lambda_DNA-bd_dom_sf"/>
</dbReference>
<dbReference type="Proteomes" id="UP000179860">
    <property type="component" value="Chromosome 1"/>
</dbReference>
<evidence type="ECO:0000256" key="1">
    <source>
        <dbReference type="ARBA" id="ARBA00023125"/>
    </source>
</evidence>
<dbReference type="AlphaFoldDB" id="A0A1I9YJM5"/>
<dbReference type="GO" id="GO:0003677">
    <property type="term" value="F:DNA binding"/>
    <property type="evidence" value="ECO:0007669"/>
    <property type="project" value="UniProtKB-KW"/>
</dbReference>
<reference evidence="3" key="2">
    <citation type="submission" date="2021-06" db="EMBL/GenBank/DDBJ databases">
        <authorList>
            <person name="Rogers T.H."/>
            <person name="Ramsay J.P."/>
            <person name="Wang P."/>
            <person name="Terpolilli J."/>
        </authorList>
    </citation>
    <scope>NUCLEOTIDE SEQUENCE</scope>
    <source>
        <strain evidence="3">WSM5005</strain>
    </source>
</reference>
<dbReference type="SUPFAM" id="SSF47413">
    <property type="entry name" value="lambda repressor-like DNA-binding domains"/>
    <property type="match status" value="1"/>
</dbReference>
<dbReference type="Gene3D" id="1.10.260.40">
    <property type="entry name" value="lambda repressor-like DNA-binding domains"/>
    <property type="match status" value="1"/>
</dbReference>
<keyword evidence="1" id="KW-0238">DNA-binding</keyword>
<dbReference type="PANTHER" id="PTHR46558:SF11">
    <property type="entry name" value="HTH-TYPE TRANSCRIPTIONAL REGULATOR XRE"/>
    <property type="match status" value="1"/>
</dbReference>
<accession>A0A1I9YJM5</accession>
<dbReference type="CDD" id="cd00093">
    <property type="entry name" value="HTH_XRE"/>
    <property type="match status" value="1"/>
</dbReference>
<protein>
    <submittedName>
        <fullName evidence="3">Helix-turn-helix domain-containing protein</fullName>
    </submittedName>
</protein>
<gene>
    <name evidence="3" type="ORF">BJG93_14720</name>
</gene>
<feature type="domain" description="HTH cro/C1-type" evidence="2">
    <location>
        <begin position="14"/>
        <end position="68"/>
    </location>
</feature>